<name>A0AAV6UXT2_9ARAC</name>
<comment type="caution">
    <text evidence="2">The sequence shown here is derived from an EMBL/GenBank/DDBJ whole genome shotgun (WGS) entry which is preliminary data.</text>
</comment>
<protein>
    <submittedName>
        <fullName evidence="2">Uncharacterized protein</fullName>
    </submittedName>
</protein>
<reference evidence="2 3" key="1">
    <citation type="journal article" date="2022" name="Nat. Ecol. Evol.">
        <title>A masculinizing supergene underlies an exaggerated male reproductive morph in a spider.</title>
        <authorList>
            <person name="Hendrickx F."/>
            <person name="De Corte Z."/>
            <person name="Sonet G."/>
            <person name="Van Belleghem S.M."/>
            <person name="Kostlbacher S."/>
            <person name="Vangestel C."/>
        </authorList>
    </citation>
    <scope>NUCLEOTIDE SEQUENCE [LARGE SCALE GENOMIC DNA]</scope>
    <source>
        <strain evidence="2">W744_W776</strain>
    </source>
</reference>
<dbReference type="AlphaFoldDB" id="A0AAV6UXT2"/>
<organism evidence="2 3">
    <name type="scientific">Oedothorax gibbosus</name>
    <dbReference type="NCBI Taxonomy" id="931172"/>
    <lineage>
        <taxon>Eukaryota</taxon>
        <taxon>Metazoa</taxon>
        <taxon>Ecdysozoa</taxon>
        <taxon>Arthropoda</taxon>
        <taxon>Chelicerata</taxon>
        <taxon>Arachnida</taxon>
        <taxon>Araneae</taxon>
        <taxon>Araneomorphae</taxon>
        <taxon>Entelegynae</taxon>
        <taxon>Araneoidea</taxon>
        <taxon>Linyphiidae</taxon>
        <taxon>Erigoninae</taxon>
        <taxon>Oedothorax</taxon>
    </lineage>
</organism>
<keyword evidence="3" id="KW-1185">Reference proteome</keyword>
<gene>
    <name evidence="2" type="ORF">JTE90_005996</name>
</gene>
<evidence type="ECO:0000313" key="2">
    <source>
        <dbReference type="EMBL" id="KAG8188643.1"/>
    </source>
</evidence>
<accession>A0AAV6UXT2</accession>
<dbReference type="Proteomes" id="UP000827092">
    <property type="component" value="Unassembled WGS sequence"/>
</dbReference>
<evidence type="ECO:0000313" key="3">
    <source>
        <dbReference type="Proteomes" id="UP000827092"/>
    </source>
</evidence>
<dbReference type="EMBL" id="JAFNEN010000235">
    <property type="protein sequence ID" value="KAG8188643.1"/>
    <property type="molecule type" value="Genomic_DNA"/>
</dbReference>
<sequence length="182" mass="21391">MEAEYKCRQEVTRLLTEETTRMKEILAEFDAKEETRTLAHMEEENRKYAMYLRQKERMKDFSLAKKEAAKRADIEEYERNAQANYTREEDREVQVAVGAWKVKMAFAEAARMEEAVVDFEEKMQERIQASQIEEDMKWEIHQQLRAVLSDILQQQAAKRLTEKDEGNAPTISTAAEETQTAM</sequence>
<feature type="region of interest" description="Disordered" evidence="1">
    <location>
        <begin position="159"/>
        <end position="182"/>
    </location>
</feature>
<evidence type="ECO:0000256" key="1">
    <source>
        <dbReference type="SAM" id="MobiDB-lite"/>
    </source>
</evidence>
<feature type="compositionally biased region" description="Polar residues" evidence="1">
    <location>
        <begin position="169"/>
        <end position="182"/>
    </location>
</feature>
<proteinExistence type="predicted"/>